<evidence type="ECO:0000256" key="1">
    <source>
        <dbReference type="ARBA" id="ARBA00022729"/>
    </source>
</evidence>
<evidence type="ECO:0000313" key="2">
    <source>
        <dbReference type="EMBL" id="MBO1429160.1"/>
    </source>
</evidence>
<proteinExistence type="predicted"/>
<dbReference type="Gene3D" id="3.40.190.170">
    <property type="entry name" value="Bacterial extracellular solute-binding protein, family 7"/>
    <property type="match status" value="1"/>
</dbReference>
<dbReference type="Proteomes" id="UP000692816">
    <property type="component" value="Unassembled WGS sequence"/>
</dbReference>
<dbReference type="InterPro" id="IPR006311">
    <property type="entry name" value="TAT_signal"/>
</dbReference>
<accession>A0ABS3MCH9</accession>
<dbReference type="RefSeq" id="WP_207831404.1">
    <property type="nucleotide sequence ID" value="NZ_CP088282.1"/>
</dbReference>
<dbReference type="Pfam" id="PF03480">
    <property type="entry name" value="DctP"/>
    <property type="match status" value="1"/>
</dbReference>
<dbReference type="NCBIfam" id="NF037995">
    <property type="entry name" value="TRAP_S1"/>
    <property type="match status" value="1"/>
</dbReference>
<dbReference type="InterPro" id="IPR018389">
    <property type="entry name" value="DctP_fam"/>
</dbReference>
<organism evidence="2 3">
    <name type="scientific">Bradyrhizobium quebecense</name>
    <dbReference type="NCBI Taxonomy" id="2748629"/>
    <lineage>
        <taxon>Bacteria</taxon>
        <taxon>Pseudomonadati</taxon>
        <taxon>Pseudomonadota</taxon>
        <taxon>Alphaproteobacteria</taxon>
        <taxon>Hyphomicrobiales</taxon>
        <taxon>Nitrobacteraceae</taxon>
        <taxon>Bradyrhizobium</taxon>
    </lineage>
</organism>
<dbReference type="PIRSF" id="PIRSF006470">
    <property type="entry name" value="DctB"/>
    <property type="match status" value="1"/>
</dbReference>
<dbReference type="NCBIfam" id="TIGR00787">
    <property type="entry name" value="dctP"/>
    <property type="match status" value="1"/>
</dbReference>
<evidence type="ECO:0000313" key="3">
    <source>
        <dbReference type="Proteomes" id="UP000692816"/>
    </source>
</evidence>
<dbReference type="InterPro" id="IPR004682">
    <property type="entry name" value="TRAP_DctP"/>
</dbReference>
<dbReference type="InterPro" id="IPR038404">
    <property type="entry name" value="TRAP_DctP_sf"/>
</dbReference>
<dbReference type="EMBL" id="JAGEPA010000001">
    <property type="protein sequence ID" value="MBO1429160.1"/>
    <property type="molecule type" value="Genomic_DNA"/>
</dbReference>
<protein>
    <submittedName>
        <fullName evidence="2">TRAP transporter substrate-binding protein</fullName>
    </submittedName>
</protein>
<dbReference type="CDD" id="cd13671">
    <property type="entry name" value="PBP2_TRAP_SBP_like_3"/>
    <property type="match status" value="1"/>
</dbReference>
<keyword evidence="1" id="KW-0732">Signal</keyword>
<reference evidence="2" key="1">
    <citation type="journal article" date="2021" name="Int. J. Syst. Evol. Microbiol.">
        <title>Bradyrhizobium septentrionale sp. nov. (sv. septentrionale) and Bradyrhizobium quebecense sp. nov. (sv. septentrionale) associated with legumes native to Canada possess rearranged symbiosis genes and numerous insertion sequences.</title>
        <authorList>
            <person name="Bromfield E.S.P."/>
            <person name="Cloutier S."/>
        </authorList>
    </citation>
    <scope>NUCLEOTIDE SEQUENCE</scope>
    <source>
        <strain evidence="2">12S5</strain>
    </source>
</reference>
<comment type="caution">
    <text evidence="2">The sequence shown here is derived from an EMBL/GenBank/DDBJ whole genome shotgun (WGS) entry which is preliminary data.</text>
</comment>
<dbReference type="PROSITE" id="PS51318">
    <property type="entry name" value="TAT"/>
    <property type="match status" value="1"/>
</dbReference>
<dbReference type="PANTHER" id="PTHR33376">
    <property type="match status" value="1"/>
</dbReference>
<name>A0ABS3MCH9_9BRAD</name>
<keyword evidence="3" id="KW-1185">Reference proteome</keyword>
<gene>
    <name evidence="2" type="ORF">J4P68_06900</name>
</gene>
<sequence>MNHTDRSQHRGAGFNRRDVIKIGAGLGAVVATSAQTALAQSKAVFKASDVQPPGYPTVVATENLGKKLAAATNGRLSLQMFPSMQLGGEKETIEQTQIGAVQMLRVSAGSIGPIVDDINVVNMPFLFKNMAHAEQMMDGPIGQELLDKITASPNAGLVALCWMNSGARSLYNTKHAIKTIADIKGLKFRVIGNPIFIDMMNALGGNGVAMGYDQVFSALQTGVIDGAENNPPSYVFSNHYTAAKHFSLTEHLIVPELLVFSKRAWSALAADDQTLIRKLAREAQMEERGLWNTYEQQAMEKAKAAGCEIIEIADKAPFQNAVKPVWDKYGPKYQNMIGRIQSA</sequence>
<dbReference type="PANTHER" id="PTHR33376:SF2">
    <property type="entry name" value="DICARBOXYLATE-BINDING PERIPLASMIC PROTEIN"/>
    <property type="match status" value="1"/>
</dbReference>